<dbReference type="AlphaFoldDB" id="A3TXL0"/>
<proteinExistence type="predicted"/>
<name>A3TXL0_PSEBH</name>
<dbReference type="RefSeq" id="WP_009804870.1">
    <property type="nucleotide sequence ID" value="NZ_CH724131.1"/>
</dbReference>
<evidence type="ECO:0000259" key="1">
    <source>
        <dbReference type="Pfam" id="PF02464"/>
    </source>
</evidence>
<dbReference type="OrthoDB" id="9801454at2"/>
<sequence length="157" mass="15801">MSVTPEALLEACRTAGVTLVTAESCTGGMVSSALIDIAGSSDVVLGGVVAYSNGIKRDVLGVREETLKAHGAVSEETAIEMATGALARLGAEVAVGITGVAGPGGSGSKPEGMVCFAVTRRGGETRAETCQFGALGRNAVRAASRDQAFEMIRGLLD</sequence>
<dbReference type="EMBL" id="AAMO01000004">
    <property type="protein sequence ID" value="EAQ03570.1"/>
    <property type="molecule type" value="Genomic_DNA"/>
</dbReference>
<dbReference type="Pfam" id="PF02464">
    <property type="entry name" value="CinA"/>
    <property type="match status" value="1"/>
</dbReference>
<dbReference type="eggNOG" id="COG1546">
    <property type="taxonomic scope" value="Bacteria"/>
</dbReference>
<organism evidence="2 3">
    <name type="scientific">Pseudooceanicola batsensis (strain ATCC BAA-863 / DSM 15984 / KCTC 12145 / HTCC2597)</name>
    <name type="common">Oceanicola batsensis</name>
    <dbReference type="NCBI Taxonomy" id="252305"/>
    <lineage>
        <taxon>Bacteria</taxon>
        <taxon>Pseudomonadati</taxon>
        <taxon>Pseudomonadota</taxon>
        <taxon>Alphaproteobacteria</taxon>
        <taxon>Rhodobacterales</taxon>
        <taxon>Paracoccaceae</taxon>
        <taxon>Pseudooceanicola</taxon>
    </lineage>
</organism>
<dbReference type="Gene3D" id="3.90.950.20">
    <property type="entry name" value="CinA-like"/>
    <property type="match status" value="1"/>
</dbReference>
<dbReference type="SUPFAM" id="SSF142433">
    <property type="entry name" value="CinA-like"/>
    <property type="match status" value="1"/>
</dbReference>
<protein>
    <submittedName>
        <fullName evidence="2">Putative competence-damaged inducible protein</fullName>
    </submittedName>
</protein>
<dbReference type="STRING" id="252305.OB2597_03082"/>
<gene>
    <name evidence="2" type="ORF">OB2597_03082</name>
</gene>
<keyword evidence="3" id="KW-1185">Reference proteome</keyword>
<dbReference type="Proteomes" id="UP000004318">
    <property type="component" value="Unassembled WGS sequence"/>
</dbReference>
<reference evidence="2 3" key="1">
    <citation type="journal article" date="2010" name="J. Bacteriol.">
        <title>Genome sequences of Oceanicola granulosus HTCC2516(T) and Oceanicola batsensis HTCC2597(TDelta).</title>
        <authorList>
            <person name="Thrash J.C."/>
            <person name="Cho J.C."/>
            <person name="Vergin K.L."/>
            <person name="Giovannoni S.J."/>
        </authorList>
    </citation>
    <scope>NUCLEOTIDE SEQUENCE [LARGE SCALE GENOMIC DNA]</scope>
    <source>
        <strain evidence="3">ATCC BAA-863 / DSM 15984 / KCTC 12145 / HTCC2597</strain>
    </source>
</reference>
<evidence type="ECO:0000313" key="2">
    <source>
        <dbReference type="EMBL" id="EAQ03570.1"/>
    </source>
</evidence>
<feature type="domain" description="CinA C-terminal" evidence="1">
    <location>
        <begin position="6"/>
        <end position="155"/>
    </location>
</feature>
<dbReference type="NCBIfam" id="TIGR00199">
    <property type="entry name" value="PncC_domain"/>
    <property type="match status" value="1"/>
</dbReference>
<dbReference type="HOGENOM" id="CLU_030805_1_2_5"/>
<accession>A3TXL0</accession>
<dbReference type="InterPro" id="IPR036653">
    <property type="entry name" value="CinA-like_C"/>
</dbReference>
<comment type="caution">
    <text evidence="2">The sequence shown here is derived from an EMBL/GenBank/DDBJ whole genome shotgun (WGS) entry which is preliminary data.</text>
</comment>
<evidence type="ECO:0000313" key="3">
    <source>
        <dbReference type="Proteomes" id="UP000004318"/>
    </source>
</evidence>
<dbReference type="InterPro" id="IPR008136">
    <property type="entry name" value="CinA_C"/>
</dbReference>